<dbReference type="RefSeq" id="WP_375355867.1">
    <property type="nucleotide sequence ID" value="NZ_JBHHMI010000010.1"/>
</dbReference>
<dbReference type="Proteomes" id="UP001580346">
    <property type="component" value="Unassembled WGS sequence"/>
</dbReference>
<evidence type="ECO:0000313" key="1">
    <source>
        <dbReference type="EMBL" id="MFB5267850.1"/>
    </source>
</evidence>
<protein>
    <submittedName>
        <fullName evidence="1">Uncharacterized protein</fullName>
    </submittedName>
</protein>
<dbReference type="EMBL" id="JBHHMI010000010">
    <property type="protein sequence ID" value="MFB5267850.1"/>
    <property type="molecule type" value="Genomic_DNA"/>
</dbReference>
<reference evidence="1 2" key="1">
    <citation type="submission" date="2024-09" db="EMBL/GenBank/DDBJ databases">
        <title>Paenibacillus zeirhizospherea sp. nov., isolated from surface of the maize (Zea mays) roots in a horticulture field, Hungary.</title>
        <authorList>
            <person name="Marton D."/>
            <person name="Farkas M."/>
            <person name="Bedics A."/>
            <person name="Toth E."/>
            <person name="Tancsics A."/>
            <person name="Boka K."/>
            <person name="Maroti G."/>
            <person name="Kriszt B."/>
            <person name="Cserhati M."/>
        </authorList>
    </citation>
    <scope>NUCLEOTIDE SEQUENCE [LARGE SCALE GENOMIC DNA]</scope>
    <source>
        <strain evidence="1 2">KCTC 33519</strain>
    </source>
</reference>
<proteinExistence type="predicted"/>
<accession>A0ABV5AV13</accession>
<name>A0ABV5AV13_9BACL</name>
<gene>
    <name evidence="1" type="ORF">ACE41H_13830</name>
</gene>
<evidence type="ECO:0000313" key="2">
    <source>
        <dbReference type="Proteomes" id="UP001580346"/>
    </source>
</evidence>
<organism evidence="1 2">
    <name type="scientific">Paenibacillus enshidis</name>
    <dbReference type="NCBI Taxonomy" id="1458439"/>
    <lineage>
        <taxon>Bacteria</taxon>
        <taxon>Bacillati</taxon>
        <taxon>Bacillota</taxon>
        <taxon>Bacilli</taxon>
        <taxon>Bacillales</taxon>
        <taxon>Paenibacillaceae</taxon>
        <taxon>Paenibacillus</taxon>
    </lineage>
</organism>
<keyword evidence="2" id="KW-1185">Reference proteome</keyword>
<comment type="caution">
    <text evidence="1">The sequence shown here is derived from an EMBL/GenBank/DDBJ whole genome shotgun (WGS) entry which is preliminary data.</text>
</comment>
<sequence>MGLYAYGQGSMAEFSKFKCDYL</sequence>